<evidence type="ECO:0000313" key="3">
    <source>
        <dbReference type="Proteomes" id="UP000266723"/>
    </source>
</evidence>
<comment type="caution">
    <text evidence="2">The sequence shown here is derived from an EMBL/GenBank/DDBJ whole genome shotgun (WGS) entry which is preliminary data.</text>
</comment>
<keyword evidence="3" id="KW-1185">Reference proteome</keyword>
<dbReference type="EMBL" id="QGKV02002055">
    <property type="protein sequence ID" value="KAF3496835.1"/>
    <property type="molecule type" value="Genomic_DNA"/>
</dbReference>
<proteinExistence type="predicted"/>
<organism evidence="2 3">
    <name type="scientific">Brassica cretica</name>
    <name type="common">Mustard</name>
    <dbReference type="NCBI Taxonomy" id="69181"/>
    <lineage>
        <taxon>Eukaryota</taxon>
        <taxon>Viridiplantae</taxon>
        <taxon>Streptophyta</taxon>
        <taxon>Embryophyta</taxon>
        <taxon>Tracheophyta</taxon>
        <taxon>Spermatophyta</taxon>
        <taxon>Magnoliopsida</taxon>
        <taxon>eudicotyledons</taxon>
        <taxon>Gunneridae</taxon>
        <taxon>Pentapetalae</taxon>
        <taxon>rosids</taxon>
        <taxon>malvids</taxon>
        <taxon>Brassicales</taxon>
        <taxon>Brassicaceae</taxon>
        <taxon>Brassiceae</taxon>
        <taxon>Brassica</taxon>
    </lineage>
</organism>
<dbReference type="Proteomes" id="UP000266723">
    <property type="component" value="Unassembled WGS sequence"/>
</dbReference>
<accession>A0ABQ7AGS6</accession>
<reference evidence="2 3" key="1">
    <citation type="journal article" date="2020" name="BMC Genomics">
        <title>Intraspecific diversification of the crop wild relative Brassica cretica Lam. using demographic model selection.</title>
        <authorList>
            <person name="Kioukis A."/>
            <person name="Michalopoulou V.A."/>
            <person name="Briers L."/>
            <person name="Pirintsos S."/>
            <person name="Studholme D.J."/>
            <person name="Pavlidis P."/>
            <person name="Sarris P.F."/>
        </authorList>
    </citation>
    <scope>NUCLEOTIDE SEQUENCE [LARGE SCALE GENOMIC DNA]</scope>
    <source>
        <strain evidence="3">cv. PFS-1207/04</strain>
    </source>
</reference>
<evidence type="ECO:0000256" key="1">
    <source>
        <dbReference type="SAM" id="MobiDB-lite"/>
    </source>
</evidence>
<feature type="compositionally biased region" description="Acidic residues" evidence="1">
    <location>
        <begin position="234"/>
        <end position="259"/>
    </location>
</feature>
<name>A0ABQ7AGS6_BRACR</name>
<evidence type="ECO:0000313" key="2">
    <source>
        <dbReference type="EMBL" id="KAF3496835.1"/>
    </source>
</evidence>
<sequence>MENSDADRQLELVSDPVIVGALGENLETGAIEQPPTKTKGNKRAAPDSPVSRKDAVLEPSVASAREGSTEAAAGAQPDEPPKKKKKSKKKKSAEKQVELSEGAAAQEIVVHDSYVGDARARAGEESSDPRVLPLEKKKRKKRSVAQPGPTLSVHDDRDRLNDPPSLVELVASPTGSDLITSKGAPDISPQLGDKVSTSPGGTQVGEGVLEISDSSSKDQSEKDSVEKTTGPELADAEENLGESSEPVETEEITPADEQTEGINIDPLGPSADVPDGSVAPVVNASEDELLMLLLFLLDFYLSVP</sequence>
<feature type="compositionally biased region" description="Basic and acidic residues" evidence="1">
    <location>
        <begin position="215"/>
        <end position="226"/>
    </location>
</feature>
<feature type="compositionally biased region" description="Basic and acidic residues" evidence="1">
    <location>
        <begin position="118"/>
        <end position="128"/>
    </location>
</feature>
<feature type="compositionally biased region" description="Basic residues" evidence="1">
    <location>
        <begin position="82"/>
        <end position="92"/>
    </location>
</feature>
<gene>
    <name evidence="2" type="ORF">DY000_02052943</name>
</gene>
<protein>
    <submittedName>
        <fullName evidence="2">Uncharacterized protein</fullName>
    </submittedName>
</protein>
<feature type="region of interest" description="Disordered" evidence="1">
    <location>
        <begin position="23"/>
        <end position="278"/>
    </location>
</feature>